<evidence type="ECO:0000256" key="4">
    <source>
        <dbReference type="PIRSR" id="PIRSR000097-3"/>
    </source>
</evidence>
<keyword evidence="8" id="KW-1185">Reference proteome</keyword>
<comment type="caution">
    <text evidence="7">The sequence shown here is derived from an EMBL/GenBank/DDBJ whole genome shotgun (WGS) entry which is preliminary data.</text>
</comment>
<feature type="site" description="Lowers pKa of active site Tyr" evidence="4">
    <location>
        <position position="82"/>
    </location>
</feature>
<evidence type="ECO:0000256" key="2">
    <source>
        <dbReference type="PIRSR" id="PIRSR000097-1"/>
    </source>
</evidence>
<feature type="compositionally biased region" description="Basic and acidic residues" evidence="5">
    <location>
        <begin position="265"/>
        <end position="275"/>
    </location>
</feature>
<organism evidence="7 8">
    <name type="scientific">Wickerhamomyces mucosus</name>
    <dbReference type="NCBI Taxonomy" id="1378264"/>
    <lineage>
        <taxon>Eukaryota</taxon>
        <taxon>Fungi</taxon>
        <taxon>Dikarya</taxon>
        <taxon>Ascomycota</taxon>
        <taxon>Saccharomycotina</taxon>
        <taxon>Saccharomycetes</taxon>
        <taxon>Phaffomycetales</taxon>
        <taxon>Wickerhamomycetaceae</taxon>
        <taxon>Wickerhamomyces</taxon>
    </lineage>
</organism>
<evidence type="ECO:0000256" key="3">
    <source>
        <dbReference type="PIRSR" id="PIRSR000097-2"/>
    </source>
</evidence>
<dbReference type="InterPro" id="IPR018170">
    <property type="entry name" value="Aldo/ket_reductase_CS"/>
</dbReference>
<keyword evidence="1" id="KW-0560">Oxidoreductase</keyword>
<evidence type="ECO:0000259" key="6">
    <source>
        <dbReference type="Pfam" id="PF00248"/>
    </source>
</evidence>
<dbReference type="PANTHER" id="PTHR43827">
    <property type="entry name" value="2,5-DIKETO-D-GLUCONIC ACID REDUCTASE"/>
    <property type="match status" value="1"/>
</dbReference>
<dbReference type="OrthoDB" id="416253at2759"/>
<dbReference type="GO" id="GO:0016616">
    <property type="term" value="F:oxidoreductase activity, acting on the CH-OH group of donors, NAD or NADP as acceptor"/>
    <property type="evidence" value="ECO:0007669"/>
    <property type="project" value="UniProtKB-ARBA"/>
</dbReference>
<dbReference type="SUPFAM" id="SSF51430">
    <property type="entry name" value="NAD(P)-linked oxidoreductase"/>
    <property type="match status" value="1"/>
</dbReference>
<dbReference type="EMBL" id="JAEUBF010000796">
    <property type="protein sequence ID" value="KAH3674787.1"/>
    <property type="molecule type" value="Genomic_DNA"/>
</dbReference>
<feature type="region of interest" description="Disordered" evidence="5">
    <location>
        <begin position="264"/>
        <end position="283"/>
    </location>
</feature>
<dbReference type="PROSITE" id="PS00798">
    <property type="entry name" value="ALDOKETO_REDUCTASE_1"/>
    <property type="match status" value="1"/>
</dbReference>
<dbReference type="Pfam" id="PF00248">
    <property type="entry name" value="Aldo_ket_red"/>
    <property type="match status" value="1"/>
</dbReference>
<reference evidence="7" key="1">
    <citation type="journal article" date="2021" name="Open Biol.">
        <title>Shared evolutionary footprints suggest mitochondrial oxidative damage underlies multiple complex I losses in fungi.</title>
        <authorList>
            <person name="Schikora-Tamarit M.A."/>
            <person name="Marcet-Houben M."/>
            <person name="Nosek J."/>
            <person name="Gabaldon T."/>
        </authorList>
    </citation>
    <scope>NUCLEOTIDE SEQUENCE</scope>
    <source>
        <strain evidence="7">CBS6341</strain>
    </source>
</reference>
<dbReference type="CDD" id="cd19071">
    <property type="entry name" value="AKR_AKR1-5-like"/>
    <property type="match status" value="1"/>
</dbReference>
<gene>
    <name evidence="7" type="ORF">WICMUC_002990</name>
</gene>
<dbReference type="InterPro" id="IPR020471">
    <property type="entry name" value="AKR"/>
</dbReference>
<evidence type="ECO:0000313" key="7">
    <source>
        <dbReference type="EMBL" id="KAH3674787.1"/>
    </source>
</evidence>
<dbReference type="InterPro" id="IPR023210">
    <property type="entry name" value="NADP_OxRdtase_dom"/>
</dbReference>
<dbReference type="PANTHER" id="PTHR43827:SF13">
    <property type="entry name" value="ALDO_KETO REDUCTASE FAMILY PROTEIN"/>
    <property type="match status" value="1"/>
</dbReference>
<evidence type="ECO:0000256" key="1">
    <source>
        <dbReference type="ARBA" id="ARBA00023002"/>
    </source>
</evidence>
<reference evidence="7" key="2">
    <citation type="submission" date="2021-01" db="EMBL/GenBank/DDBJ databases">
        <authorList>
            <person name="Schikora-Tamarit M.A."/>
        </authorList>
    </citation>
    <scope>NUCLEOTIDE SEQUENCE</scope>
    <source>
        <strain evidence="7">CBS6341</strain>
    </source>
</reference>
<feature type="domain" description="NADP-dependent oxidoreductase" evidence="6">
    <location>
        <begin position="18"/>
        <end position="266"/>
    </location>
</feature>
<dbReference type="InterPro" id="IPR036812">
    <property type="entry name" value="NAD(P)_OxRdtase_dom_sf"/>
</dbReference>
<dbReference type="Gene3D" id="3.20.20.100">
    <property type="entry name" value="NADP-dependent oxidoreductase domain"/>
    <property type="match status" value="1"/>
</dbReference>
<sequence>MSVQKYLKLNSGYSIPTLGLGTWLLSRSEAPELVFQALKKGYRHIDTAILYDNEFEVSEGIAKWLKDDPINNKREDIFYTSKLWDFRSYEEAKQEIERALEAVEDNLGYIDLLLLHSPNVGPNGRRNAWKALQEVVATGKVKSIGISSWGIHHIEGLLEWDGLKIKPAVNQIELSPWLMRQEIVEHYKKLGIVLEAYSPLAHGGRLNDPIVKAIAEKHGKTPAQILLRWSLQQGFVPLPKTSNIERLDNNLDVYDFELNDSEIENLNHPKSHDNTDWECTTNP</sequence>
<dbReference type="PRINTS" id="PR00069">
    <property type="entry name" value="ALDKETRDTASE"/>
</dbReference>
<proteinExistence type="predicted"/>
<dbReference type="FunFam" id="3.20.20.100:FF:000002">
    <property type="entry name" value="2,5-diketo-D-gluconic acid reductase A"/>
    <property type="match status" value="1"/>
</dbReference>
<dbReference type="Proteomes" id="UP000769528">
    <property type="component" value="Unassembled WGS sequence"/>
</dbReference>
<feature type="binding site" evidence="3">
    <location>
        <position position="116"/>
    </location>
    <ligand>
        <name>substrate</name>
    </ligand>
</feature>
<evidence type="ECO:0000313" key="8">
    <source>
        <dbReference type="Proteomes" id="UP000769528"/>
    </source>
</evidence>
<dbReference type="AlphaFoldDB" id="A0A9P8PNM5"/>
<protein>
    <recommendedName>
        <fullName evidence="6">NADP-dependent oxidoreductase domain-containing protein</fullName>
    </recommendedName>
</protein>
<evidence type="ECO:0000256" key="5">
    <source>
        <dbReference type="SAM" id="MobiDB-lite"/>
    </source>
</evidence>
<name>A0A9P8PNM5_9ASCO</name>
<dbReference type="PIRSF" id="PIRSF000097">
    <property type="entry name" value="AKR"/>
    <property type="match status" value="1"/>
</dbReference>
<feature type="active site" description="Proton donor" evidence="2">
    <location>
        <position position="51"/>
    </location>
</feature>
<accession>A0A9P8PNM5</accession>